<organism evidence="2 3">
    <name type="scientific">Hesseltinella vesiculosa</name>
    <dbReference type="NCBI Taxonomy" id="101127"/>
    <lineage>
        <taxon>Eukaryota</taxon>
        <taxon>Fungi</taxon>
        <taxon>Fungi incertae sedis</taxon>
        <taxon>Mucoromycota</taxon>
        <taxon>Mucoromycotina</taxon>
        <taxon>Mucoromycetes</taxon>
        <taxon>Mucorales</taxon>
        <taxon>Cunninghamellaceae</taxon>
        <taxon>Hesseltinella</taxon>
    </lineage>
</organism>
<dbReference type="STRING" id="101127.A0A1X2G4J9"/>
<keyword evidence="3" id="KW-1185">Reference proteome</keyword>
<dbReference type="EMBL" id="MCGT01000046">
    <property type="protein sequence ID" value="ORX44799.1"/>
    <property type="molecule type" value="Genomic_DNA"/>
</dbReference>
<accession>A0A1X2G4J9</accession>
<dbReference type="InterPro" id="IPR032675">
    <property type="entry name" value="LRR_dom_sf"/>
</dbReference>
<dbReference type="OrthoDB" id="10620482at2759"/>
<evidence type="ECO:0000313" key="3">
    <source>
        <dbReference type="Proteomes" id="UP000242146"/>
    </source>
</evidence>
<name>A0A1X2G4J9_9FUNG</name>
<protein>
    <recommendedName>
        <fullName evidence="1">F-box domain-containing protein</fullName>
    </recommendedName>
</protein>
<sequence>MPLQLLDLPNELFLLICQHLTTEECKLLRTLQRRWGLLLRPAIFRELSLVLYRPLPPSLTPYMINPVVSKLVATMNQWRASSNGTGTLAPVNVGHYLHEITLLDATINLKHLCQLVAQCDQLVTLTVSYNALYLINWKLLGRMHWLLTLPRPHTNVEIDPCLPFFFQLLGQQHLQHLTLRDGMTNHSLLATTILPHLPHLRQLDMKGIDIHEVNLDFLTLVQQHCPLLEVLTCPTGVRYDHHHVPIQIDQFNGIPSLDDRQGRLLAWTQSVTPWTTLKRLDLRTLEEFDSWVLFFIFLRTKMPVLTHLHWQNIAYRDPILVHPSSTASFLATADTPYQPQPAVPASFIRTHYSFQHLQSFHAQDIPLYPYLQLMSASPLMVRMHLQVCPFVDQQPPFYYFPLSSPSSFFPAHRLLHRLVYLHLDLEPLAIQQWLASLEPGNNYLTQLIIHARTSISHQRLYPFTSSDTMHPPMEPIHLDKLLSHCPLLRRLHIHRQQVLFADQSLQTGRHSLRELTFSYVQLADSLVLVGLSRQCPKLSVVRIRHVHIKDPSLPFPNDWVPPGLLSLWPRVLFVAMPSSHLVSLVLDGYLPEQVAMYERHTWTHAWRLEPTSYVPKTILKDDTLLQSLRAPPSSLPSTLTNCPLLAIISNQICSFRIAHFKLIQP</sequence>
<evidence type="ECO:0000259" key="1">
    <source>
        <dbReference type="PROSITE" id="PS50181"/>
    </source>
</evidence>
<dbReference type="Gene3D" id="3.80.10.10">
    <property type="entry name" value="Ribonuclease Inhibitor"/>
    <property type="match status" value="2"/>
</dbReference>
<feature type="domain" description="F-box" evidence="1">
    <location>
        <begin position="2"/>
        <end position="47"/>
    </location>
</feature>
<evidence type="ECO:0000313" key="2">
    <source>
        <dbReference type="EMBL" id="ORX44799.1"/>
    </source>
</evidence>
<dbReference type="PROSITE" id="PS50181">
    <property type="entry name" value="FBOX"/>
    <property type="match status" value="1"/>
</dbReference>
<dbReference type="SUPFAM" id="SSF52047">
    <property type="entry name" value="RNI-like"/>
    <property type="match status" value="1"/>
</dbReference>
<gene>
    <name evidence="2" type="ORF">DM01DRAFT_1378371</name>
</gene>
<dbReference type="AlphaFoldDB" id="A0A1X2G4J9"/>
<comment type="caution">
    <text evidence="2">The sequence shown here is derived from an EMBL/GenBank/DDBJ whole genome shotgun (WGS) entry which is preliminary data.</text>
</comment>
<proteinExistence type="predicted"/>
<reference evidence="2 3" key="1">
    <citation type="submission" date="2016-07" db="EMBL/GenBank/DDBJ databases">
        <title>Pervasive Adenine N6-methylation of Active Genes in Fungi.</title>
        <authorList>
            <consortium name="DOE Joint Genome Institute"/>
            <person name="Mondo S.J."/>
            <person name="Dannebaum R.O."/>
            <person name="Kuo R.C."/>
            <person name="Labutti K."/>
            <person name="Haridas S."/>
            <person name="Kuo A."/>
            <person name="Salamov A."/>
            <person name="Ahrendt S.R."/>
            <person name="Lipzen A."/>
            <person name="Sullivan W."/>
            <person name="Andreopoulos W.B."/>
            <person name="Clum A."/>
            <person name="Lindquist E."/>
            <person name="Daum C."/>
            <person name="Ramamoorthy G.K."/>
            <person name="Gryganskyi A."/>
            <person name="Culley D."/>
            <person name="Magnuson J.K."/>
            <person name="James T.Y."/>
            <person name="O'Malley M.A."/>
            <person name="Stajich J.E."/>
            <person name="Spatafora J.W."/>
            <person name="Visel A."/>
            <person name="Grigoriev I.V."/>
        </authorList>
    </citation>
    <scope>NUCLEOTIDE SEQUENCE [LARGE SCALE GENOMIC DNA]</scope>
    <source>
        <strain evidence="2 3">NRRL 3301</strain>
    </source>
</reference>
<dbReference type="InterPro" id="IPR001810">
    <property type="entry name" value="F-box_dom"/>
</dbReference>
<dbReference type="Proteomes" id="UP000242146">
    <property type="component" value="Unassembled WGS sequence"/>
</dbReference>